<evidence type="ECO:0000256" key="1">
    <source>
        <dbReference type="ARBA" id="ARBA00005578"/>
    </source>
</evidence>
<gene>
    <name evidence="3" type="ORF">WR25_15111</name>
</gene>
<evidence type="ECO:0008006" key="5">
    <source>
        <dbReference type="Google" id="ProtNLM"/>
    </source>
</evidence>
<dbReference type="EMBL" id="LIAE01006596">
    <property type="protein sequence ID" value="PAV87242.1"/>
    <property type="molecule type" value="Genomic_DNA"/>
</dbReference>
<dbReference type="PANTHER" id="PTHR46188:SF1">
    <property type="entry name" value="BOLA-LIKE PROTEIN 3"/>
    <property type="match status" value="1"/>
</dbReference>
<dbReference type="Proteomes" id="UP000218231">
    <property type="component" value="Unassembled WGS sequence"/>
</dbReference>
<protein>
    <recommendedName>
        <fullName evidence="5">BolA-like protein 3</fullName>
    </recommendedName>
</protein>
<evidence type="ECO:0000313" key="3">
    <source>
        <dbReference type="EMBL" id="PAV87242.1"/>
    </source>
</evidence>
<dbReference type="GO" id="GO:0005759">
    <property type="term" value="C:mitochondrial matrix"/>
    <property type="evidence" value="ECO:0007669"/>
    <property type="project" value="TreeGrafter"/>
</dbReference>
<dbReference type="SUPFAM" id="SSF82657">
    <property type="entry name" value="BolA-like"/>
    <property type="match status" value="1"/>
</dbReference>
<organism evidence="3 4">
    <name type="scientific">Diploscapter pachys</name>
    <dbReference type="NCBI Taxonomy" id="2018661"/>
    <lineage>
        <taxon>Eukaryota</taxon>
        <taxon>Metazoa</taxon>
        <taxon>Ecdysozoa</taxon>
        <taxon>Nematoda</taxon>
        <taxon>Chromadorea</taxon>
        <taxon>Rhabditida</taxon>
        <taxon>Rhabditina</taxon>
        <taxon>Rhabditomorpha</taxon>
        <taxon>Rhabditoidea</taxon>
        <taxon>Rhabditidae</taxon>
        <taxon>Diploscapter</taxon>
    </lineage>
</organism>
<dbReference type="PIRSF" id="PIRSF003113">
    <property type="entry name" value="BolA"/>
    <property type="match status" value="1"/>
</dbReference>
<sequence>MLSSGIRHFARSLCSAASKGEKLLESELRKGIEGIKHIKVEDVSGGCGASYAIQVEAASFKGLTKVQQHRRVTDTLGEHIKNIHAVTIVTKAV</sequence>
<dbReference type="InterPro" id="IPR002634">
    <property type="entry name" value="BolA"/>
</dbReference>
<comment type="similarity">
    <text evidence="1 2">Belongs to the BolA/IbaG family.</text>
</comment>
<dbReference type="PANTHER" id="PTHR46188">
    <property type="entry name" value="BOLA-LIKE PROTEIN 3"/>
    <property type="match status" value="1"/>
</dbReference>
<accession>A0A2A2LM04</accession>
<dbReference type="Pfam" id="PF01722">
    <property type="entry name" value="BolA"/>
    <property type="match status" value="1"/>
</dbReference>
<name>A0A2A2LM04_9BILA</name>
<evidence type="ECO:0000313" key="4">
    <source>
        <dbReference type="Proteomes" id="UP000218231"/>
    </source>
</evidence>
<evidence type="ECO:0000256" key="2">
    <source>
        <dbReference type="RuleBase" id="RU003860"/>
    </source>
</evidence>
<dbReference type="InterPro" id="IPR052275">
    <property type="entry name" value="Mt_Fe-S_assembly_factor"/>
</dbReference>
<keyword evidence="4" id="KW-1185">Reference proteome</keyword>
<proteinExistence type="inferred from homology"/>
<dbReference type="OrthoDB" id="203381at2759"/>
<dbReference type="STRING" id="2018661.A0A2A2LM04"/>
<dbReference type="Gene3D" id="3.30.300.90">
    <property type="entry name" value="BolA-like"/>
    <property type="match status" value="1"/>
</dbReference>
<reference evidence="3 4" key="1">
    <citation type="journal article" date="2017" name="Curr. Biol.">
        <title>Genome architecture and evolution of a unichromosomal asexual nematode.</title>
        <authorList>
            <person name="Fradin H."/>
            <person name="Zegar C."/>
            <person name="Gutwein M."/>
            <person name="Lucas J."/>
            <person name="Kovtun M."/>
            <person name="Corcoran D."/>
            <person name="Baugh L.R."/>
            <person name="Kiontke K."/>
            <person name="Gunsalus K."/>
            <person name="Fitch D.H."/>
            <person name="Piano F."/>
        </authorList>
    </citation>
    <scope>NUCLEOTIDE SEQUENCE [LARGE SCALE GENOMIC DNA]</scope>
    <source>
        <strain evidence="3">PF1309</strain>
    </source>
</reference>
<dbReference type="InterPro" id="IPR036065">
    <property type="entry name" value="BolA-like_sf"/>
</dbReference>
<dbReference type="AlphaFoldDB" id="A0A2A2LM04"/>
<comment type="caution">
    <text evidence="3">The sequence shown here is derived from an EMBL/GenBank/DDBJ whole genome shotgun (WGS) entry which is preliminary data.</text>
</comment>